<keyword evidence="2" id="KW-1133">Transmembrane helix</keyword>
<feature type="transmembrane region" description="Helical" evidence="2">
    <location>
        <begin position="77"/>
        <end position="97"/>
    </location>
</feature>
<dbReference type="PANTHER" id="PTHR40465">
    <property type="entry name" value="CHROMOSOME 1, WHOLE GENOME SHOTGUN SEQUENCE"/>
    <property type="match status" value="1"/>
</dbReference>
<evidence type="ECO:0000313" key="5">
    <source>
        <dbReference type="Proteomes" id="UP000636479"/>
    </source>
</evidence>
<feature type="region of interest" description="Disordered" evidence="1">
    <location>
        <begin position="258"/>
        <end position="284"/>
    </location>
</feature>
<feature type="transmembrane region" description="Helical" evidence="2">
    <location>
        <begin position="6"/>
        <end position="29"/>
    </location>
</feature>
<feature type="transmembrane region" description="Helical" evidence="2">
    <location>
        <begin position="117"/>
        <end position="139"/>
    </location>
</feature>
<organism evidence="4 5">
    <name type="scientific">Mycena indigotica</name>
    <dbReference type="NCBI Taxonomy" id="2126181"/>
    <lineage>
        <taxon>Eukaryota</taxon>
        <taxon>Fungi</taxon>
        <taxon>Dikarya</taxon>
        <taxon>Basidiomycota</taxon>
        <taxon>Agaricomycotina</taxon>
        <taxon>Agaricomycetes</taxon>
        <taxon>Agaricomycetidae</taxon>
        <taxon>Agaricales</taxon>
        <taxon>Marasmiineae</taxon>
        <taxon>Mycenaceae</taxon>
        <taxon>Mycena</taxon>
    </lineage>
</organism>
<evidence type="ECO:0000256" key="2">
    <source>
        <dbReference type="SAM" id="Phobius"/>
    </source>
</evidence>
<feature type="domain" description="DUF6534" evidence="3">
    <location>
        <begin position="168"/>
        <end position="255"/>
    </location>
</feature>
<name>A0A8H6W5K9_9AGAR</name>
<gene>
    <name evidence="4" type="ORF">MIND_00595500</name>
</gene>
<dbReference type="Proteomes" id="UP000636479">
    <property type="component" value="Unassembled WGS sequence"/>
</dbReference>
<dbReference type="EMBL" id="JACAZF010000005">
    <property type="protein sequence ID" value="KAF7303661.1"/>
    <property type="molecule type" value="Genomic_DNA"/>
</dbReference>
<protein>
    <recommendedName>
        <fullName evidence="3">DUF6534 domain-containing protein</fullName>
    </recommendedName>
</protein>
<keyword evidence="2" id="KW-0472">Membrane</keyword>
<accession>A0A8H6W5K9</accession>
<dbReference type="Pfam" id="PF20152">
    <property type="entry name" value="DUF6534"/>
    <property type="match status" value="1"/>
</dbReference>
<feature type="transmembrane region" description="Helical" evidence="2">
    <location>
        <begin position="50"/>
        <end position="71"/>
    </location>
</feature>
<dbReference type="PANTHER" id="PTHR40465:SF1">
    <property type="entry name" value="DUF6534 DOMAIN-CONTAINING PROTEIN"/>
    <property type="match status" value="1"/>
</dbReference>
<evidence type="ECO:0000259" key="3">
    <source>
        <dbReference type="Pfam" id="PF20152"/>
    </source>
</evidence>
<evidence type="ECO:0000256" key="1">
    <source>
        <dbReference type="SAM" id="MobiDB-lite"/>
    </source>
</evidence>
<feature type="transmembrane region" description="Helical" evidence="2">
    <location>
        <begin position="201"/>
        <end position="223"/>
    </location>
</feature>
<proteinExistence type="predicted"/>
<comment type="caution">
    <text evidence="4">The sequence shown here is derived from an EMBL/GenBank/DDBJ whole genome shotgun (WGS) entry which is preliminary data.</text>
</comment>
<keyword evidence="5" id="KW-1185">Reference proteome</keyword>
<dbReference type="AlphaFoldDB" id="A0A8H6W5K9"/>
<feature type="compositionally biased region" description="Low complexity" evidence="1">
    <location>
        <begin position="258"/>
        <end position="269"/>
    </location>
</feature>
<evidence type="ECO:0000313" key="4">
    <source>
        <dbReference type="EMBL" id="KAF7303661.1"/>
    </source>
</evidence>
<feature type="transmembrane region" description="Helical" evidence="2">
    <location>
        <begin position="159"/>
        <end position="181"/>
    </location>
</feature>
<keyword evidence="2" id="KW-0812">Transmembrane</keyword>
<dbReference type="RefSeq" id="XP_037220633.1">
    <property type="nucleotide sequence ID" value="XM_037362712.1"/>
</dbReference>
<sequence>MAVFSISLTLGPIVCGAFIVVFLFGILCMQTTNYFKSFPNDHPYVKCTVGLLYTLQLGYTICICAGTYGMTVDDFGQVFRLLFSPWGLTVGVVLGALVDHGVQTFFVYRIYRVTRALYLCIVLWVLVACLLAVSLILGAEGLRTNSLAISTSNPKYHRLLLILFFGDAAMDLLNAAVLCFYLARQRQRAFSRSTTAIVDQLVVYTLQTGFMTSLVALAAAIGFKVAPTNYIWVTFFMAMPCSFMNALLANVNNRRNLQSNGKKSNNSTSLGGGTSGHASTAGAHPDTEISRNIVFARRDTVSSMISTMTPPSRRVEVGVIREDEEFGDMELDKMREGRVFDIGPQAV</sequence>
<feature type="transmembrane region" description="Helical" evidence="2">
    <location>
        <begin position="229"/>
        <end position="248"/>
    </location>
</feature>
<dbReference type="InterPro" id="IPR045339">
    <property type="entry name" value="DUF6534"/>
</dbReference>
<dbReference type="GeneID" id="59345228"/>
<reference evidence="4" key="1">
    <citation type="submission" date="2020-05" db="EMBL/GenBank/DDBJ databases">
        <title>Mycena genomes resolve the evolution of fungal bioluminescence.</title>
        <authorList>
            <person name="Tsai I.J."/>
        </authorList>
    </citation>
    <scope>NUCLEOTIDE SEQUENCE</scope>
    <source>
        <strain evidence="4">171206Taipei</strain>
    </source>
</reference>
<dbReference type="OrthoDB" id="2964254at2759"/>